<dbReference type="InterPro" id="IPR050987">
    <property type="entry name" value="AtrR-like"/>
</dbReference>
<sequence>MSSFANQPSKVPAAARQRQQNVSSSSQNSFMRMHDDHDDDDQEQADDEASGKRRRVQRACDVCRKKKIRCDGLQPEKGACSNCATYGHKCTFVDAAKRRAPPRSYVDALEARMKRAETLLLQLAPGIDLDDRIGPYPQLPADKNDPKAKQFDSFQQPSMTAAPPAVPSLPSSASFATFSEGGAQKPRDTPLTSAGFNAAAEDEEDDYEDEIDSDEDDMAFVGGGMQQLSLGENDIPPQSTINMTLIANADVVRDGKSQGASSSQSRLASTSAQNASQGKKRPSQFIGKASDFHMLPILQRLNKDGSLDVGGARTKLRPQFWQTQEYLDFLPNKIEELDLHWPEPDLEAKLYDAYFARSNHEYPIVNEIMFRRDIAVPGWRKDRDLARLALSIFAVGSKHTDDPRVTTEQQSGEYEAAGFKWHAAQVILGMDFTQYAVPMSRIQSQLLSVIYMFGTPLTSTSAWALLAVAIRLLQDVGAHRKATARKLGYSLVVDETYRRMWWTAYVLDRLFSATLGRPTCIQDEDFDVDLPTLVDDVYLVEASDADRPAAQQPADRPALISGFVYGVKLFQILGRTLRTVYAISKSRISRGFVGSAWDGYIVAEIDSSLNQWLSQVPPHLRYGNSEVQDEEWLIQSSNLFLIYYYTQVLVHRPFIPKPTSKSSMRFPSLAITSNAARSAIHILYNLRGKGLIFESGISTIWNTFSFGLVLLLVIWAAKRNGARVADSAMADVRKCVEVLETLEQRWSLAGRLHDVLGGIIETSELPVMTADPTAAKSLKRAAANPEAGTKHPKESSTGSDINATMPGGERADRPKKGPPSRRTLPFSTTELVAPFDYHSGSSASQESPDSAWSETKDSPLQGSEHAAGEGPRLKEDHLTEGQRIYSAYIRNQQAVQAAHAENFAQQPGPQQQPVFAAPSSSMMGQPNPLGGDAFGAGVGGSRQTPSGAEGDILNSLMASAWNTGPDSSSAMDADGQRLTPAMGMQSSAMGSYGQSYPYFSGNTPRAVPSSLDMAPSASTASAATATDQGLSGSGGGNNPNNPNNGGSNTNEGGSQDPFETFFNQNFWGDADLMATLSGAGNVQQW</sequence>
<feature type="region of interest" description="Disordered" evidence="3">
    <location>
        <begin position="134"/>
        <end position="193"/>
    </location>
</feature>
<dbReference type="SUPFAM" id="SSF57701">
    <property type="entry name" value="Zn2/Cys6 DNA-binding domain"/>
    <property type="match status" value="1"/>
</dbReference>
<feature type="compositionally biased region" description="Low complexity" evidence="3">
    <location>
        <begin position="1016"/>
        <end position="1026"/>
    </location>
</feature>
<evidence type="ECO:0000259" key="4">
    <source>
        <dbReference type="PROSITE" id="PS50048"/>
    </source>
</evidence>
<dbReference type="Gene3D" id="4.10.240.10">
    <property type="entry name" value="Zn(2)-C6 fungal-type DNA-binding domain"/>
    <property type="match status" value="1"/>
</dbReference>
<feature type="compositionally biased region" description="Polar residues" evidence="3">
    <location>
        <begin position="839"/>
        <end position="861"/>
    </location>
</feature>
<dbReference type="InParanoid" id="A0A316YRP1"/>
<protein>
    <recommendedName>
        <fullName evidence="4">Zn(2)-C6 fungal-type domain-containing protein</fullName>
    </recommendedName>
</protein>
<dbReference type="PANTHER" id="PTHR46910">
    <property type="entry name" value="TRANSCRIPTION FACTOR PDR1"/>
    <property type="match status" value="1"/>
</dbReference>
<dbReference type="STRING" id="215250.A0A316YRP1"/>
<dbReference type="RefSeq" id="XP_025377643.1">
    <property type="nucleotide sequence ID" value="XM_025524056.1"/>
</dbReference>
<dbReference type="OrthoDB" id="4456959at2759"/>
<feature type="region of interest" description="Disordered" evidence="3">
    <location>
        <begin position="898"/>
        <end position="921"/>
    </location>
</feature>
<evidence type="ECO:0000313" key="5">
    <source>
        <dbReference type="EMBL" id="PWN90445.1"/>
    </source>
</evidence>
<dbReference type="GeneID" id="37045972"/>
<dbReference type="InterPro" id="IPR007219">
    <property type="entry name" value="XnlR_reg_dom"/>
</dbReference>
<reference evidence="5 6" key="1">
    <citation type="journal article" date="2018" name="Mol. Biol. Evol.">
        <title>Broad Genomic Sampling Reveals a Smut Pathogenic Ancestry of the Fungal Clade Ustilaginomycotina.</title>
        <authorList>
            <person name="Kijpornyongpan T."/>
            <person name="Mondo S.J."/>
            <person name="Barry K."/>
            <person name="Sandor L."/>
            <person name="Lee J."/>
            <person name="Lipzen A."/>
            <person name="Pangilinan J."/>
            <person name="LaButti K."/>
            <person name="Hainaut M."/>
            <person name="Henrissat B."/>
            <person name="Grigoriev I.V."/>
            <person name="Spatafora J.W."/>
            <person name="Aime M.C."/>
        </authorList>
    </citation>
    <scope>NUCLEOTIDE SEQUENCE [LARGE SCALE GENOMIC DNA]</scope>
    <source>
        <strain evidence="5 6">MCA 4198</strain>
    </source>
</reference>
<feature type="compositionally biased region" description="Polar residues" evidence="3">
    <location>
        <begin position="903"/>
        <end position="921"/>
    </location>
</feature>
<dbReference type="GO" id="GO:0006351">
    <property type="term" value="P:DNA-templated transcription"/>
    <property type="evidence" value="ECO:0007669"/>
    <property type="project" value="InterPro"/>
</dbReference>
<evidence type="ECO:0000256" key="2">
    <source>
        <dbReference type="ARBA" id="ARBA00023242"/>
    </source>
</evidence>
<keyword evidence="6" id="KW-1185">Reference proteome</keyword>
<dbReference type="CDD" id="cd00067">
    <property type="entry name" value="GAL4"/>
    <property type="match status" value="1"/>
</dbReference>
<feature type="region of interest" description="Disordered" evidence="3">
    <location>
        <begin position="776"/>
        <end position="825"/>
    </location>
</feature>
<feature type="region of interest" description="Disordered" evidence="3">
    <location>
        <begin position="1007"/>
        <end position="1061"/>
    </location>
</feature>
<gene>
    <name evidence="5" type="ORF">FA10DRAFT_286155</name>
</gene>
<evidence type="ECO:0000256" key="3">
    <source>
        <dbReference type="SAM" id="MobiDB-lite"/>
    </source>
</evidence>
<dbReference type="PROSITE" id="PS50048">
    <property type="entry name" value="ZN2_CY6_FUNGAL_2"/>
    <property type="match status" value="1"/>
</dbReference>
<feature type="region of interest" description="Disordered" evidence="3">
    <location>
        <begin position="1"/>
        <end position="58"/>
    </location>
</feature>
<feature type="compositionally biased region" description="Low complexity" evidence="3">
    <location>
        <begin position="1038"/>
        <end position="1054"/>
    </location>
</feature>
<dbReference type="GO" id="GO:0000981">
    <property type="term" value="F:DNA-binding transcription factor activity, RNA polymerase II-specific"/>
    <property type="evidence" value="ECO:0007669"/>
    <property type="project" value="InterPro"/>
</dbReference>
<dbReference type="EMBL" id="KZ819636">
    <property type="protein sequence ID" value="PWN90445.1"/>
    <property type="molecule type" value="Genomic_DNA"/>
</dbReference>
<dbReference type="PANTHER" id="PTHR46910:SF38">
    <property type="entry name" value="ZN(2)-C6 FUNGAL-TYPE DOMAIN-CONTAINING PROTEIN"/>
    <property type="match status" value="1"/>
</dbReference>
<dbReference type="InterPro" id="IPR036864">
    <property type="entry name" value="Zn2-C6_fun-type_DNA-bd_sf"/>
</dbReference>
<organism evidence="5 6">
    <name type="scientific">Acaromyces ingoldii</name>
    <dbReference type="NCBI Taxonomy" id="215250"/>
    <lineage>
        <taxon>Eukaryota</taxon>
        <taxon>Fungi</taxon>
        <taxon>Dikarya</taxon>
        <taxon>Basidiomycota</taxon>
        <taxon>Ustilaginomycotina</taxon>
        <taxon>Exobasidiomycetes</taxon>
        <taxon>Exobasidiales</taxon>
        <taxon>Cryptobasidiaceae</taxon>
        <taxon>Acaromyces</taxon>
    </lineage>
</organism>
<feature type="compositionally biased region" description="Low complexity" evidence="3">
    <location>
        <begin position="257"/>
        <end position="273"/>
    </location>
</feature>
<dbReference type="PROSITE" id="PS00463">
    <property type="entry name" value="ZN2_CY6_FUNGAL_1"/>
    <property type="match status" value="1"/>
</dbReference>
<keyword evidence="2" id="KW-0539">Nucleus</keyword>
<feature type="compositionally biased region" description="Low complexity" evidence="3">
    <location>
        <begin position="16"/>
        <end position="29"/>
    </location>
</feature>
<dbReference type="Pfam" id="PF00172">
    <property type="entry name" value="Zn_clus"/>
    <property type="match status" value="1"/>
</dbReference>
<dbReference type="InterPro" id="IPR001138">
    <property type="entry name" value="Zn2Cys6_DnaBD"/>
</dbReference>
<evidence type="ECO:0000313" key="6">
    <source>
        <dbReference type="Proteomes" id="UP000245768"/>
    </source>
</evidence>
<accession>A0A316YRP1</accession>
<feature type="domain" description="Zn(2)-C6 fungal-type" evidence="4">
    <location>
        <begin position="59"/>
        <end position="92"/>
    </location>
</feature>
<dbReference type="GO" id="GO:0008270">
    <property type="term" value="F:zinc ion binding"/>
    <property type="evidence" value="ECO:0007669"/>
    <property type="project" value="InterPro"/>
</dbReference>
<dbReference type="SMART" id="SM00066">
    <property type="entry name" value="GAL4"/>
    <property type="match status" value="1"/>
</dbReference>
<evidence type="ECO:0000256" key="1">
    <source>
        <dbReference type="ARBA" id="ARBA00022723"/>
    </source>
</evidence>
<dbReference type="Pfam" id="PF04082">
    <property type="entry name" value="Fungal_trans"/>
    <property type="match status" value="1"/>
</dbReference>
<feature type="region of interest" description="Disordered" evidence="3">
    <location>
        <begin position="255"/>
        <end position="283"/>
    </location>
</feature>
<dbReference type="Proteomes" id="UP000245768">
    <property type="component" value="Unassembled WGS sequence"/>
</dbReference>
<dbReference type="GO" id="GO:0003677">
    <property type="term" value="F:DNA binding"/>
    <property type="evidence" value="ECO:0007669"/>
    <property type="project" value="InterPro"/>
</dbReference>
<name>A0A316YRP1_9BASI</name>
<dbReference type="AlphaFoldDB" id="A0A316YRP1"/>
<dbReference type="CDD" id="cd12148">
    <property type="entry name" value="fungal_TF_MHR"/>
    <property type="match status" value="1"/>
</dbReference>
<dbReference type="SMART" id="SM00906">
    <property type="entry name" value="Fungal_trans"/>
    <property type="match status" value="1"/>
</dbReference>
<keyword evidence="1" id="KW-0479">Metal-binding</keyword>
<feature type="region of interest" description="Disordered" evidence="3">
    <location>
        <begin position="837"/>
        <end position="875"/>
    </location>
</feature>
<proteinExistence type="predicted"/>
<feature type="compositionally biased region" description="Acidic residues" evidence="3">
    <location>
        <begin position="37"/>
        <end position="48"/>
    </location>
</feature>